<evidence type="ECO:0000313" key="2">
    <source>
        <dbReference type="Proteomes" id="UP001454036"/>
    </source>
</evidence>
<reference evidence="1 2" key="1">
    <citation type="submission" date="2024-01" db="EMBL/GenBank/DDBJ databases">
        <title>The complete chloroplast genome sequence of Lithospermum erythrorhizon: insights into the phylogenetic relationship among Boraginaceae species and the maternal lineages of purple gromwells.</title>
        <authorList>
            <person name="Okada T."/>
            <person name="Watanabe K."/>
        </authorList>
    </citation>
    <scope>NUCLEOTIDE SEQUENCE [LARGE SCALE GENOMIC DNA]</scope>
</reference>
<protein>
    <submittedName>
        <fullName evidence="1">Uncharacterized protein</fullName>
    </submittedName>
</protein>
<dbReference type="AlphaFoldDB" id="A0AAV3R706"/>
<gene>
    <name evidence="1" type="ORF">LIER_24954</name>
</gene>
<name>A0AAV3R706_LITER</name>
<comment type="caution">
    <text evidence="1">The sequence shown here is derived from an EMBL/GenBank/DDBJ whole genome shotgun (WGS) entry which is preliminary data.</text>
</comment>
<keyword evidence="2" id="KW-1185">Reference proteome</keyword>
<sequence length="73" mass="8260">MASTNTIIDVIAELSVDILEADVACNKNELKLIPTFISCTDSRKKDEKVQMKFELKDVHKHAGKEFQQVPQEV</sequence>
<organism evidence="1 2">
    <name type="scientific">Lithospermum erythrorhizon</name>
    <name type="common">Purple gromwell</name>
    <name type="synonym">Lithospermum officinale var. erythrorhizon</name>
    <dbReference type="NCBI Taxonomy" id="34254"/>
    <lineage>
        <taxon>Eukaryota</taxon>
        <taxon>Viridiplantae</taxon>
        <taxon>Streptophyta</taxon>
        <taxon>Embryophyta</taxon>
        <taxon>Tracheophyta</taxon>
        <taxon>Spermatophyta</taxon>
        <taxon>Magnoliopsida</taxon>
        <taxon>eudicotyledons</taxon>
        <taxon>Gunneridae</taxon>
        <taxon>Pentapetalae</taxon>
        <taxon>asterids</taxon>
        <taxon>lamiids</taxon>
        <taxon>Boraginales</taxon>
        <taxon>Boraginaceae</taxon>
        <taxon>Boraginoideae</taxon>
        <taxon>Lithospermeae</taxon>
        <taxon>Lithospermum</taxon>
    </lineage>
</organism>
<dbReference type="EMBL" id="BAABME010007384">
    <property type="protein sequence ID" value="GAA0170762.1"/>
    <property type="molecule type" value="Genomic_DNA"/>
</dbReference>
<dbReference type="Proteomes" id="UP001454036">
    <property type="component" value="Unassembled WGS sequence"/>
</dbReference>
<evidence type="ECO:0000313" key="1">
    <source>
        <dbReference type="EMBL" id="GAA0170762.1"/>
    </source>
</evidence>
<proteinExistence type="predicted"/>
<accession>A0AAV3R706</accession>